<dbReference type="InterPro" id="IPR029063">
    <property type="entry name" value="SAM-dependent_MTases_sf"/>
</dbReference>
<evidence type="ECO:0000259" key="1">
    <source>
        <dbReference type="Pfam" id="PF05050"/>
    </source>
</evidence>
<dbReference type="Gene3D" id="3.40.50.150">
    <property type="entry name" value="Vaccinia Virus protein VP39"/>
    <property type="match status" value="2"/>
</dbReference>
<protein>
    <submittedName>
        <fullName evidence="2">Methyltransferase FkbM family</fullName>
    </submittedName>
</protein>
<dbReference type="Pfam" id="PF05050">
    <property type="entry name" value="Methyltransf_21"/>
    <property type="match status" value="1"/>
</dbReference>
<reference evidence="2" key="1">
    <citation type="submission" date="2006-10" db="EMBL/GenBank/DDBJ databases">
        <title>Complete sequence of Solibacter usitatus Ellin6076.</title>
        <authorList>
            <consortium name="US DOE Joint Genome Institute"/>
            <person name="Copeland A."/>
            <person name="Lucas S."/>
            <person name="Lapidus A."/>
            <person name="Barry K."/>
            <person name="Detter J.C."/>
            <person name="Glavina del Rio T."/>
            <person name="Hammon N."/>
            <person name="Israni S."/>
            <person name="Dalin E."/>
            <person name="Tice H."/>
            <person name="Pitluck S."/>
            <person name="Thompson L.S."/>
            <person name="Brettin T."/>
            <person name="Bruce D."/>
            <person name="Han C."/>
            <person name="Tapia R."/>
            <person name="Gilna P."/>
            <person name="Schmutz J."/>
            <person name="Larimer F."/>
            <person name="Land M."/>
            <person name="Hauser L."/>
            <person name="Kyrpides N."/>
            <person name="Mikhailova N."/>
            <person name="Janssen P.H."/>
            <person name="Kuske C.R."/>
            <person name="Richardson P."/>
        </authorList>
    </citation>
    <scope>NUCLEOTIDE SEQUENCE</scope>
    <source>
        <strain evidence="2">Ellin6076</strain>
    </source>
</reference>
<dbReference type="GO" id="GO:0008168">
    <property type="term" value="F:methyltransferase activity"/>
    <property type="evidence" value="ECO:0007669"/>
    <property type="project" value="UniProtKB-KW"/>
</dbReference>
<dbReference type="EMBL" id="CP000473">
    <property type="protein sequence ID" value="ABJ81628.1"/>
    <property type="molecule type" value="Genomic_DNA"/>
</dbReference>
<dbReference type="KEGG" id="sus:Acid_0623"/>
<dbReference type="CDD" id="cd02440">
    <property type="entry name" value="AdoMet_MTases"/>
    <property type="match status" value="1"/>
</dbReference>
<dbReference type="eggNOG" id="COG2227">
    <property type="taxonomic scope" value="Bacteria"/>
</dbReference>
<evidence type="ECO:0000313" key="2">
    <source>
        <dbReference type="EMBL" id="ABJ81628.1"/>
    </source>
</evidence>
<dbReference type="InParanoid" id="Q02BD8"/>
<dbReference type="AlphaFoldDB" id="Q02BD8"/>
<dbReference type="PANTHER" id="PTHR34203:SF15">
    <property type="entry name" value="SLL1173 PROTEIN"/>
    <property type="match status" value="1"/>
</dbReference>
<dbReference type="OrthoDB" id="9760689at2"/>
<dbReference type="STRING" id="234267.Acid_0623"/>
<dbReference type="Pfam" id="PF13489">
    <property type="entry name" value="Methyltransf_23"/>
    <property type="match status" value="1"/>
</dbReference>
<dbReference type="SUPFAM" id="SSF53335">
    <property type="entry name" value="S-adenosyl-L-methionine-dependent methyltransferases"/>
    <property type="match status" value="2"/>
</dbReference>
<dbReference type="HOGENOM" id="CLU_458485_0_0_0"/>
<dbReference type="PANTHER" id="PTHR34203">
    <property type="entry name" value="METHYLTRANSFERASE, FKBM FAMILY PROTEIN"/>
    <property type="match status" value="1"/>
</dbReference>
<keyword evidence="2" id="KW-0808">Transferase</keyword>
<dbReference type="InterPro" id="IPR052514">
    <property type="entry name" value="SAM-dependent_MTase"/>
</dbReference>
<gene>
    <name evidence="2" type="ordered locus">Acid_0623</name>
</gene>
<proteinExistence type="predicted"/>
<name>Q02BD8_SOLUE</name>
<accession>Q02BD8</accession>
<sequence length="595" mass="65309">MTESDELTVNFDLRNIRPCNAAQIEDEEPFRITTPSEQWAYAAVVPLSWENGESIPDGYRLSVKVDALVETGMIGVAVAAPDLQSFVSGERSASATAGYVTLDIKLDEPRAGLWLVIRNVCHGGNASCVQLHRVVISREPRTPESAALSGDLSVFDTPEAQSINEARLQNLDRLGLPLEGKTVLDVGCGPGHLSVFFAERGCRVVCVDARPENIERLRSLYPDREAVVANVQIDPLVKLGIFDVVFCYGLLYHVEDPIAVLRNISACCSELLLLETVISDHDKPIVQLVDEPVDVANQAAGGLGCRPSPSFVTMALRRMGFPFIYTPVETAPFRDFQFECRHDAEWCRDGHLLRQVFVASRHSLNNPRLTPLLETHAPQTVVASVHQAHARPVQVLAAAPDQIWIDVGSHLGEKTFAAAEQFAGIRVFAFEPNLRVASKLMGRLANYIVLPVAIAEHDGSAAFYLNTFDAASSLLPFVPEGLEQWIGGDVLNVDAAVQVPTMRLDTFINQAAIGRVAYLKVDAQGTDLAVVRSAGERLRDIERISLEVQTTTVPLYRNASSREEILQFLTNAGFVLADIETQSHGQEENLTFRRI</sequence>
<dbReference type="InterPro" id="IPR006342">
    <property type="entry name" value="FkbM_mtfrase"/>
</dbReference>
<dbReference type="NCBIfam" id="TIGR01444">
    <property type="entry name" value="fkbM_fam"/>
    <property type="match status" value="1"/>
</dbReference>
<feature type="domain" description="Methyltransferase FkbM" evidence="1">
    <location>
        <begin position="406"/>
        <end position="575"/>
    </location>
</feature>
<dbReference type="GO" id="GO:0032259">
    <property type="term" value="P:methylation"/>
    <property type="evidence" value="ECO:0007669"/>
    <property type="project" value="UniProtKB-KW"/>
</dbReference>
<keyword evidence="2" id="KW-0489">Methyltransferase</keyword>
<organism evidence="2">
    <name type="scientific">Solibacter usitatus (strain Ellin6076)</name>
    <dbReference type="NCBI Taxonomy" id="234267"/>
    <lineage>
        <taxon>Bacteria</taxon>
        <taxon>Pseudomonadati</taxon>
        <taxon>Acidobacteriota</taxon>
        <taxon>Terriglobia</taxon>
        <taxon>Bryobacterales</taxon>
        <taxon>Solibacteraceae</taxon>
        <taxon>Candidatus Solibacter</taxon>
    </lineage>
</organism>